<feature type="domain" description="Histone deacetylase" evidence="2">
    <location>
        <begin position="414"/>
        <end position="751"/>
    </location>
</feature>
<feature type="compositionally biased region" description="Basic and acidic residues" evidence="1">
    <location>
        <begin position="859"/>
        <end position="871"/>
    </location>
</feature>
<name>A0A316YUD9_9BASI</name>
<dbReference type="AlphaFoldDB" id="A0A316YUD9"/>
<dbReference type="GO" id="GO:0005634">
    <property type="term" value="C:nucleus"/>
    <property type="evidence" value="ECO:0007669"/>
    <property type="project" value="TreeGrafter"/>
</dbReference>
<dbReference type="GeneID" id="37042328"/>
<dbReference type="InterPro" id="IPR037138">
    <property type="entry name" value="His_deacetylse_dom_sf"/>
</dbReference>
<dbReference type="PANTHER" id="PTHR47558">
    <property type="entry name" value="HISTONE DEACETYLASE HOS3"/>
    <property type="match status" value="1"/>
</dbReference>
<dbReference type="GO" id="GO:0004407">
    <property type="term" value="F:histone deacetylase activity"/>
    <property type="evidence" value="ECO:0007669"/>
    <property type="project" value="TreeGrafter"/>
</dbReference>
<dbReference type="OrthoDB" id="5232919at2759"/>
<dbReference type="InterPro" id="IPR023696">
    <property type="entry name" value="Ureohydrolase_dom_sf"/>
</dbReference>
<feature type="region of interest" description="Disordered" evidence="1">
    <location>
        <begin position="859"/>
        <end position="898"/>
    </location>
</feature>
<dbReference type="EMBL" id="KZ819634">
    <property type="protein sequence ID" value="PWN93190.1"/>
    <property type="molecule type" value="Genomic_DNA"/>
</dbReference>
<feature type="compositionally biased region" description="Pro residues" evidence="1">
    <location>
        <begin position="388"/>
        <end position="399"/>
    </location>
</feature>
<dbReference type="PRINTS" id="PR01270">
    <property type="entry name" value="HDASUPER"/>
</dbReference>
<evidence type="ECO:0000259" key="2">
    <source>
        <dbReference type="Pfam" id="PF00850"/>
    </source>
</evidence>
<accession>A0A316YUD9</accession>
<feature type="region of interest" description="Disordered" evidence="1">
    <location>
        <begin position="802"/>
        <end position="835"/>
    </location>
</feature>
<dbReference type="Proteomes" id="UP000245768">
    <property type="component" value="Unassembled WGS sequence"/>
</dbReference>
<evidence type="ECO:0000256" key="1">
    <source>
        <dbReference type="SAM" id="MobiDB-lite"/>
    </source>
</evidence>
<dbReference type="Pfam" id="PF00850">
    <property type="entry name" value="Hist_deacetyl"/>
    <property type="match status" value="1"/>
</dbReference>
<keyword evidence="4" id="KW-1185">Reference proteome</keyword>
<feature type="compositionally biased region" description="Polar residues" evidence="1">
    <location>
        <begin position="28"/>
        <end position="43"/>
    </location>
</feature>
<feature type="compositionally biased region" description="Basic and acidic residues" evidence="1">
    <location>
        <begin position="44"/>
        <end position="56"/>
    </location>
</feature>
<dbReference type="GO" id="GO:0010468">
    <property type="term" value="P:regulation of gene expression"/>
    <property type="evidence" value="ECO:0007669"/>
    <property type="project" value="UniProtKB-ARBA"/>
</dbReference>
<evidence type="ECO:0000313" key="4">
    <source>
        <dbReference type="Proteomes" id="UP000245768"/>
    </source>
</evidence>
<dbReference type="InterPro" id="IPR000286">
    <property type="entry name" value="HDACs"/>
</dbReference>
<feature type="region of interest" description="Disordered" evidence="1">
    <location>
        <begin position="346"/>
        <end position="419"/>
    </location>
</feature>
<evidence type="ECO:0000313" key="3">
    <source>
        <dbReference type="EMBL" id="PWN93190.1"/>
    </source>
</evidence>
<dbReference type="InParanoid" id="A0A316YUD9"/>
<dbReference type="PANTHER" id="PTHR47558:SF1">
    <property type="entry name" value="HISTONE DEACETYLASE HOS3"/>
    <property type="match status" value="1"/>
</dbReference>
<proteinExistence type="predicted"/>
<dbReference type="STRING" id="215250.A0A316YUD9"/>
<dbReference type="InterPro" id="IPR053244">
    <property type="entry name" value="HDAC_HD_type_1"/>
</dbReference>
<dbReference type="SUPFAM" id="SSF52768">
    <property type="entry name" value="Arginase/deacetylase"/>
    <property type="match status" value="1"/>
</dbReference>
<protein>
    <submittedName>
        <fullName evidence="3">Arginase/deacetylase</fullName>
    </submittedName>
</protein>
<gene>
    <name evidence="3" type="ORF">FA10DRAFT_263879</name>
</gene>
<reference evidence="3 4" key="1">
    <citation type="journal article" date="2018" name="Mol. Biol. Evol.">
        <title>Broad Genomic Sampling Reveals a Smut Pathogenic Ancestry of the Fungal Clade Ustilaginomycotina.</title>
        <authorList>
            <person name="Kijpornyongpan T."/>
            <person name="Mondo S.J."/>
            <person name="Barry K."/>
            <person name="Sandor L."/>
            <person name="Lee J."/>
            <person name="Lipzen A."/>
            <person name="Pangilinan J."/>
            <person name="LaButti K."/>
            <person name="Hainaut M."/>
            <person name="Henrissat B."/>
            <person name="Grigoriev I.V."/>
            <person name="Spatafora J.W."/>
            <person name="Aime M.C."/>
        </authorList>
    </citation>
    <scope>NUCLEOTIDE SEQUENCE [LARGE SCALE GENOMIC DNA]</scope>
    <source>
        <strain evidence="3 4">MCA 4198</strain>
    </source>
</reference>
<sequence length="898" mass="95748">MPLVVKLKNPNHGKAAADEEPVFGQGTGEASGQVTGQEPSQSQGHEHEEAGVRVKQEDHVYDGDAAEGLLNGQTSFSNLRLSQARSPSDDSGLDDLASAFAQSSIQDAGPGAGQPAPSTLPPPLVDVLVAPAVLGHRYVRGRDTSFIVERPERIRGVLLGLSTVLARLESEAEGGGPAQDDADMDLSDRLGRLNVVEAGSARGQATLLKPFSVLLSSRALDLSNTSNAALRYIHAHPDEMLGAEAQGEPSQYAAKEAAKAASDVFANRQNLPTSYADFLLRLCAQAPFSAPPPRPPRKLRSPKVRESADSSSDEDEGSARLSEVPIHLPQGDLYLCGPRPKPAVVKEEEVKEASTYFDKQAPSTPQHQQPLAEPKTPEGTANRTAPYPQNPDPQTPQPRPAAAVPQKGLDNDQQGSHWTAQGTRGAIEAALGACCTAVDRVVAAATLRDPSEDAAVERIDVDDLLKSLRPVPLNHNVEPSPAPASVAPPARPPSKRAFVLTRPPGHHCSATQPSGFCWVNNVAVLAAHAYEAHGIDRIAVLDIDLHHGNGTQSLAWRINADSVRKDAEREAKLAANKSTIRGPRRSAGVSVAEQEMDAGRRGLKMFYGSLHDIESFPCEDGDEGLVKDASTCIMGAHGQWIWNIHLDSHSSPSEFAELYANKYRALLSRADEFFARTESTPSKSLVVLSTGFDACQHELPGMQRHGKYVPVSFYETFTRDVVWRLAETRTGGKVVSVLEGGYSERALVSATIGHLVGLSSSSLAGEEGSKEEQGPPLATREEWYGLPALLALEKAVSKQLGGAHGLAGSSSSSSSSSSASAHATPLAKRKGFPESSAGDWLGATMEAFWRMWEACGHERRTAAQANKERKAGLLKPTVPVSPWTPRELRSARGTNASG</sequence>
<dbReference type="InterPro" id="IPR023801">
    <property type="entry name" value="His_deacetylse_dom"/>
</dbReference>
<dbReference type="Gene3D" id="3.40.800.20">
    <property type="entry name" value="Histone deacetylase domain"/>
    <property type="match status" value="1"/>
</dbReference>
<dbReference type="RefSeq" id="XP_025380388.1">
    <property type="nucleotide sequence ID" value="XM_025520412.1"/>
</dbReference>
<feature type="region of interest" description="Disordered" evidence="1">
    <location>
        <begin position="287"/>
        <end position="325"/>
    </location>
</feature>
<feature type="compositionally biased region" description="Low complexity" evidence="1">
    <location>
        <begin position="806"/>
        <end position="823"/>
    </location>
</feature>
<feature type="region of interest" description="Disordered" evidence="1">
    <location>
        <begin position="1"/>
        <end position="56"/>
    </location>
</feature>
<organism evidence="3 4">
    <name type="scientific">Acaromyces ingoldii</name>
    <dbReference type="NCBI Taxonomy" id="215250"/>
    <lineage>
        <taxon>Eukaryota</taxon>
        <taxon>Fungi</taxon>
        <taxon>Dikarya</taxon>
        <taxon>Basidiomycota</taxon>
        <taxon>Ustilaginomycotina</taxon>
        <taxon>Exobasidiomycetes</taxon>
        <taxon>Exobasidiales</taxon>
        <taxon>Cryptobasidiaceae</taxon>
        <taxon>Acaromyces</taxon>
    </lineage>
</organism>